<dbReference type="EMBL" id="SLXK01000008">
    <property type="protein sequence ID" value="TCP29845.1"/>
    <property type="molecule type" value="Genomic_DNA"/>
</dbReference>
<evidence type="ECO:0000259" key="1">
    <source>
        <dbReference type="SMART" id="SM00849"/>
    </source>
</evidence>
<dbReference type="InterPro" id="IPR001279">
    <property type="entry name" value="Metallo-B-lactamas"/>
</dbReference>
<dbReference type="PANTHER" id="PTHR42951:SF15">
    <property type="entry name" value="METALLO-BETA-LACTAMASE SUPERFAMILY PROTEIN"/>
    <property type="match status" value="1"/>
</dbReference>
<name>A0A4R2P7N8_9BACL</name>
<gene>
    <name evidence="2" type="ORF">EV207_108139</name>
</gene>
<keyword evidence="2" id="KW-0378">Hydrolase</keyword>
<dbReference type="OrthoDB" id="9802248at2"/>
<comment type="caution">
    <text evidence="2">The sequence shown here is derived from an EMBL/GenBank/DDBJ whole genome shotgun (WGS) entry which is preliminary data.</text>
</comment>
<dbReference type="InterPro" id="IPR050855">
    <property type="entry name" value="NDM-1-like"/>
</dbReference>
<sequence length="242" mass="26496">MRIANGLEMIELEIEAFGHRDVLHPTLIWDHESAVLVDTGMPGQYQQLRSAMSEAGVSFDKLKAVILTHQDIDHIGSLPEIVQESGGAIKVYAHERDKPYIEGEMPLIKTDTSRMSSDALEALPEEVIALYSNPPKAKVDKTLAEGEVLPVCGGMQIIYTPGHAPGHISLYLRQSKTLIAGDAMIIHNGILRGPVQQTTLDMATAMESINKFLDLDIEAVICYHGGLFTDTPNKRLIEIASS</sequence>
<dbReference type="SUPFAM" id="SSF56281">
    <property type="entry name" value="Metallo-hydrolase/oxidoreductase"/>
    <property type="match status" value="1"/>
</dbReference>
<dbReference type="PANTHER" id="PTHR42951">
    <property type="entry name" value="METALLO-BETA-LACTAMASE DOMAIN-CONTAINING"/>
    <property type="match status" value="1"/>
</dbReference>
<feature type="domain" description="Metallo-beta-lactamase" evidence="1">
    <location>
        <begin position="22"/>
        <end position="224"/>
    </location>
</feature>
<accession>A0A4R2P7N8</accession>
<keyword evidence="3" id="KW-1185">Reference proteome</keyword>
<evidence type="ECO:0000313" key="2">
    <source>
        <dbReference type="EMBL" id="TCP29845.1"/>
    </source>
</evidence>
<dbReference type="Proteomes" id="UP000295416">
    <property type="component" value="Unassembled WGS sequence"/>
</dbReference>
<reference evidence="2 3" key="1">
    <citation type="submission" date="2019-03" db="EMBL/GenBank/DDBJ databases">
        <title>Genomic Encyclopedia of Type Strains, Phase IV (KMG-IV): sequencing the most valuable type-strain genomes for metagenomic binning, comparative biology and taxonomic classification.</title>
        <authorList>
            <person name="Goeker M."/>
        </authorList>
    </citation>
    <scope>NUCLEOTIDE SEQUENCE [LARGE SCALE GENOMIC DNA]</scope>
    <source>
        <strain evidence="2 3">DSM 19377</strain>
    </source>
</reference>
<dbReference type="InterPro" id="IPR036866">
    <property type="entry name" value="RibonucZ/Hydroxyglut_hydro"/>
</dbReference>
<dbReference type="GO" id="GO:0016787">
    <property type="term" value="F:hydrolase activity"/>
    <property type="evidence" value="ECO:0007669"/>
    <property type="project" value="UniProtKB-KW"/>
</dbReference>
<dbReference type="Gene3D" id="3.60.15.10">
    <property type="entry name" value="Ribonuclease Z/Hydroxyacylglutathione hydrolase-like"/>
    <property type="match status" value="1"/>
</dbReference>
<proteinExistence type="predicted"/>
<dbReference type="RefSeq" id="WP_132745471.1">
    <property type="nucleotide sequence ID" value="NZ_SLXK01000008.1"/>
</dbReference>
<dbReference type="AlphaFoldDB" id="A0A4R2P7N8"/>
<dbReference type="SMART" id="SM00849">
    <property type="entry name" value="Lactamase_B"/>
    <property type="match status" value="1"/>
</dbReference>
<dbReference type="CDD" id="cd07721">
    <property type="entry name" value="yflN-like_MBL-fold"/>
    <property type="match status" value="1"/>
</dbReference>
<evidence type="ECO:0000313" key="3">
    <source>
        <dbReference type="Proteomes" id="UP000295416"/>
    </source>
</evidence>
<protein>
    <submittedName>
        <fullName evidence="2">Glyoxylase-like metal-dependent hydrolase (Beta-lactamase superfamily II)</fullName>
    </submittedName>
</protein>
<dbReference type="Pfam" id="PF00753">
    <property type="entry name" value="Lactamase_B"/>
    <property type="match status" value="1"/>
</dbReference>
<organism evidence="2 3">
    <name type="scientific">Scopulibacillus darangshiensis</name>
    <dbReference type="NCBI Taxonomy" id="442528"/>
    <lineage>
        <taxon>Bacteria</taxon>
        <taxon>Bacillati</taxon>
        <taxon>Bacillota</taxon>
        <taxon>Bacilli</taxon>
        <taxon>Bacillales</taxon>
        <taxon>Sporolactobacillaceae</taxon>
        <taxon>Scopulibacillus</taxon>
    </lineage>
</organism>